<evidence type="ECO:0000256" key="4">
    <source>
        <dbReference type="SAM" id="MobiDB-lite"/>
    </source>
</evidence>
<reference evidence="5 6" key="1">
    <citation type="submission" date="2024-01" db="EMBL/GenBank/DDBJ databases">
        <title>The genomes of 5 underutilized Papilionoideae crops provide insights into root nodulation and disease resistance.</title>
        <authorList>
            <person name="Yuan L."/>
        </authorList>
    </citation>
    <scope>NUCLEOTIDE SEQUENCE [LARGE SCALE GENOMIC DNA]</scope>
    <source>
        <strain evidence="5">LY-2023</strain>
        <tissue evidence="5">Leaf</tissue>
    </source>
</reference>
<feature type="compositionally biased region" description="Polar residues" evidence="4">
    <location>
        <begin position="285"/>
        <end position="294"/>
    </location>
</feature>
<dbReference type="Proteomes" id="UP001359559">
    <property type="component" value="Unassembled WGS sequence"/>
</dbReference>
<feature type="coiled-coil region" evidence="3">
    <location>
        <begin position="25"/>
        <end position="150"/>
    </location>
</feature>
<evidence type="ECO:0000256" key="2">
    <source>
        <dbReference type="ARBA" id="ARBA00023054"/>
    </source>
</evidence>
<name>A0AAN9ESW8_CLITE</name>
<dbReference type="PANTHER" id="PTHR32054:SF70">
    <property type="entry name" value="OS07G0620100 PROTEIN"/>
    <property type="match status" value="1"/>
</dbReference>
<evidence type="ECO:0000313" key="6">
    <source>
        <dbReference type="Proteomes" id="UP001359559"/>
    </source>
</evidence>
<dbReference type="GO" id="GO:0009903">
    <property type="term" value="P:chloroplast avoidance movement"/>
    <property type="evidence" value="ECO:0007669"/>
    <property type="project" value="TreeGrafter"/>
</dbReference>
<proteinExistence type="inferred from homology"/>
<protein>
    <submittedName>
        <fullName evidence="5">Uncharacterized protein</fullName>
    </submittedName>
</protein>
<dbReference type="AlphaFoldDB" id="A0AAN9ESW8"/>
<gene>
    <name evidence="5" type="ORF">RJT34_30686</name>
</gene>
<evidence type="ECO:0000256" key="3">
    <source>
        <dbReference type="SAM" id="Coils"/>
    </source>
</evidence>
<evidence type="ECO:0000313" key="5">
    <source>
        <dbReference type="EMBL" id="KAK7263102.1"/>
    </source>
</evidence>
<dbReference type="GO" id="GO:0009904">
    <property type="term" value="P:chloroplast accumulation movement"/>
    <property type="evidence" value="ECO:0007669"/>
    <property type="project" value="TreeGrafter"/>
</dbReference>
<evidence type="ECO:0000256" key="1">
    <source>
        <dbReference type="ARBA" id="ARBA00005485"/>
    </source>
</evidence>
<accession>A0AAN9ESW8</accession>
<sequence length="338" mass="39252">MEHPRGLKTMSIQGFIMPKETSQLEQNERITLEAARVELAKTKEELRRAKEISMQSWLDSKPLIDELENQKTNLANAQQSSDTSQAVIAELESQLEIIHKSIKSKREDQLKTESMIHEINNAMDQARNDMEKLKHEGKKEKQTVAKLRQTLHLRKQTVQTLQLTLRAVLLESDAVEESSTKALQQINHSENHRDVVQLTHDNYHALIRRAKEYISHANWRVSVLTEQKLASEATRELVLSRLNKFSSSRSWSTNRRNIIGQRYTERNARIQQRIVEEEATSKRTWASSPISSAEESLPKFAEGKPQRPRRSRSSVKTINKKSSFLYKMRNCFSWKIKK</sequence>
<keyword evidence="6" id="KW-1185">Reference proteome</keyword>
<organism evidence="5 6">
    <name type="scientific">Clitoria ternatea</name>
    <name type="common">Butterfly pea</name>
    <dbReference type="NCBI Taxonomy" id="43366"/>
    <lineage>
        <taxon>Eukaryota</taxon>
        <taxon>Viridiplantae</taxon>
        <taxon>Streptophyta</taxon>
        <taxon>Embryophyta</taxon>
        <taxon>Tracheophyta</taxon>
        <taxon>Spermatophyta</taxon>
        <taxon>Magnoliopsida</taxon>
        <taxon>eudicotyledons</taxon>
        <taxon>Gunneridae</taxon>
        <taxon>Pentapetalae</taxon>
        <taxon>rosids</taxon>
        <taxon>fabids</taxon>
        <taxon>Fabales</taxon>
        <taxon>Fabaceae</taxon>
        <taxon>Papilionoideae</taxon>
        <taxon>50 kb inversion clade</taxon>
        <taxon>NPAAA clade</taxon>
        <taxon>indigoferoid/millettioid clade</taxon>
        <taxon>Phaseoleae</taxon>
        <taxon>Clitoria</taxon>
    </lineage>
</organism>
<keyword evidence="2 3" id="KW-0175">Coiled coil</keyword>
<dbReference type="Pfam" id="PF05701">
    <property type="entry name" value="WEMBL"/>
    <property type="match status" value="1"/>
</dbReference>
<dbReference type="InterPro" id="IPR008545">
    <property type="entry name" value="Web"/>
</dbReference>
<dbReference type="EMBL" id="JAYKXN010000008">
    <property type="protein sequence ID" value="KAK7263102.1"/>
    <property type="molecule type" value="Genomic_DNA"/>
</dbReference>
<comment type="caution">
    <text evidence="5">The sequence shown here is derived from an EMBL/GenBank/DDBJ whole genome shotgun (WGS) entry which is preliminary data.</text>
</comment>
<feature type="region of interest" description="Disordered" evidence="4">
    <location>
        <begin position="285"/>
        <end position="316"/>
    </location>
</feature>
<dbReference type="GO" id="GO:0005829">
    <property type="term" value="C:cytosol"/>
    <property type="evidence" value="ECO:0007669"/>
    <property type="project" value="TreeGrafter"/>
</dbReference>
<dbReference type="PANTHER" id="PTHR32054">
    <property type="entry name" value="HEAVY CHAIN, PUTATIVE, EXPRESSED-RELATED-RELATED"/>
    <property type="match status" value="1"/>
</dbReference>
<comment type="similarity">
    <text evidence="1">Belongs to the WEB family.</text>
</comment>